<evidence type="ECO:0000313" key="3">
    <source>
        <dbReference type="Proteomes" id="UP001549920"/>
    </source>
</evidence>
<feature type="compositionally biased region" description="Basic and acidic residues" evidence="1">
    <location>
        <begin position="1"/>
        <end position="17"/>
    </location>
</feature>
<dbReference type="EMBL" id="JBEUOH010000018">
    <property type="protein sequence ID" value="KAL0870243.1"/>
    <property type="molecule type" value="Genomic_DNA"/>
</dbReference>
<reference evidence="2 3" key="1">
    <citation type="submission" date="2024-06" db="EMBL/GenBank/DDBJ databases">
        <title>A chromosome-level genome assembly of beet webworm, Loxostege sticticalis.</title>
        <authorList>
            <person name="Zhang Y."/>
        </authorList>
    </citation>
    <scope>NUCLEOTIDE SEQUENCE [LARGE SCALE GENOMIC DNA]</scope>
    <source>
        <strain evidence="2">AQ026</strain>
        <tissue evidence="2">Whole body</tissue>
    </source>
</reference>
<dbReference type="Proteomes" id="UP001549920">
    <property type="component" value="Unassembled WGS sequence"/>
</dbReference>
<feature type="region of interest" description="Disordered" evidence="1">
    <location>
        <begin position="266"/>
        <end position="285"/>
    </location>
</feature>
<feature type="compositionally biased region" description="Polar residues" evidence="1">
    <location>
        <begin position="19"/>
        <end position="29"/>
    </location>
</feature>
<gene>
    <name evidence="2" type="ORF">ABMA27_005275</name>
</gene>
<proteinExistence type="predicted"/>
<dbReference type="PANTHER" id="PTHR34239">
    <property type="entry name" value="APPLE DOMAIN-CONTAINING PROTEIN"/>
    <property type="match status" value="1"/>
</dbReference>
<comment type="caution">
    <text evidence="2">The sequence shown here is derived from an EMBL/GenBank/DDBJ whole genome shotgun (WGS) entry which is preliminary data.</text>
</comment>
<feature type="compositionally biased region" description="Polar residues" evidence="1">
    <location>
        <begin position="274"/>
        <end position="285"/>
    </location>
</feature>
<evidence type="ECO:0000313" key="2">
    <source>
        <dbReference type="EMBL" id="KAL0870243.1"/>
    </source>
</evidence>
<feature type="region of interest" description="Disordered" evidence="1">
    <location>
        <begin position="1"/>
        <end position="42"/>
    </location>
</feature>
<feature type="compositionally biased region" description="Basic and acidic residues" evidence="1">
    <location>
        <begin position="237"/>
        <end position="246"/>
    </location>
</feature>
<feature type="region of interest" description="Disordered" evidence="1">
    <location>
        <begin position="189"/>
        <end position="254"/>
    </location>
</feature>
<sequence>MPKRSAQEKLDHYEKRSGNIPSETTTDTSLDPEILSALGASTADTPDFGQEVHDSLASLWTPLLKKGLPKDQKENLMKDKEYLIPSNCKLLQAPKLNAEISAAVSDVVRGRDKKFLGFQQQLGTALKYLSDGCRILTDLHYSLTKDRIKLIIPSLEKNFLHVIQDSERDDTLFGNSLSEKIKASKAIERQGSQIRKTVPAQKSATVQSSVHRPAPQGNWSGPPRYPSNRGGGGEGVRVTEARDQQGRRGGPTLHRIRLKRRATISPDPVHRHSNAGTRWQNSFLL</sequence>
<feature type="compositionally biased region" description="Polar residues" evidence="1">
    <location>
        <begin position="190"/>
        <end position="210"/>
    </location>
</feature>
<accession>A0ABR3HIK7</accession>
<evidence type="ECO:0008006" key="4">
    <source>
        <dbReference type="Google" id="ProtNLM"/>
    </source>
</evidence>
<name>A0ABR3HIK7_LOXSC</name>
<organism evidence="2 3">
    <name type="scientific">Loxostege sticticalis</name>
    <name type="common">Beet webworm moth</name>
    <dbReference type="NCBI Taxonomy" id="481309"/>
    <lineage>
        <taxon>Eukaryota</taxon>
        <taxon>Metazoa</taxon>
        <taxon>Ecdysozoa</taxon>
        <taxon>Arthropoda</taxon>
        <taxon>Hexapoda</taxon>
        <taxon>Insecta</taxon>
        <taxon>Pterygota</taxon>
        <taxon>Neoptera</taxon>
        <taxon>Endopterygota</taxon>
        <taxon>Lepidoptera</taxon>
        <taxon>Glossata</taxon>
        <taxon>Ditrysia</taxon>
        <taxon>Pyraloidea</taxon>
        <taxon>Crambidae</taxon>
        <taxon>Pyraustinae</taxon>
        <taxon>Loxostege</taxon>
    </lineage>
</organism>
<protein>
    <recommendedName>
        <fullName evidence="4">Gag protein</fullName>
    </recommendedName>
</protein>
<evidence type="ECO:0000256" key="1">
    <source>
        <dbReference type="SAM" id="MobiDB-lite"/>
    </source>
</evidence>
<dbReference type="PANTHER" id="PTHR34239:SF2">
    <property type="entry name" value="TRANSPOSABLE ELEMENT P TRANSPOSASE_THAP9 CONSERVED DOMAIN-CONTAINING PROTEIN"/>
    <property type="match status" value="1"/>
</dbReference>
<keyword evidence="3" id="KW-1185">Reference proteome</keyword>